<dbReference type="InterPro" id="IPR006671">
    <property type="entry name" value="Cyclin_N"/>
</dbReference>
<dbReference type="InterPro" id="IPR036915">
    <property type="entry name" value="Cyclin-like_sf"/>
</dbReference>
<reference evidence="2" key="1">
    <citation type="journal article" date="2023" name="Insect Mol. Biol.">
        <title>Genome sequencing provides insights into the evolution of gene families encoding plant cell wall-degrading enzymes in longhorned beetles.</title>
        <authorList>
            <person name="Shin N.R."/>
            <person name="Okamura Y."/>
            <person name="Kirsch R."/>
            <person name="Pauchet Y."/>
        </authorList>
    </citation>
    <scope>NUCLEOTIDE SEQUENCE</scope>
    <source>
        <strain evidence="2">MMC_N1</strain>
    </source>
</reference>
<keyword evidence="3" id="KW-1185">Reference proteome</keyword>
<proteinExistence type="predicted"/>
<sequence length="300" mass="34920">MKLIAFSLEEALASEQALRPNLLCIQQELLPWEVTITLRDRAVNLLRFLKIWFDVPHTVFYNAATYLDLFLSRIRVKPRYLNCLTLACFFCAAEKADIPIDVTQLVTVSQHNCSIQDMIRMTELVKNKLYLRSNFNSPMTTCEDFLNLFLKILDYVSTRWEGKLHSSELLNPAKLLTRLEVLITSSSCAFFSSSTLVLALLKLELEKYLSQALFTRSMYFVGQLIQFLSVIFELQTRCNIKTEDFAQCLENAFYVMEEYDTQNRKKVKNLTGHNTTHVDKGNSRYHQTLDTIEEKHQKRL</sequence>
<feature type="domain" description="Cyclin N-terminal" evidence="1">
    <location>
        <begin position="19"/>
        <end position="129"/>
    </location>
</feature>
<dbReference type="Pfam" id="PF00134">
    <property type="entry name" value="Cyclin_N"/>
    <property type="match status" value="1"/>
</dbReference>
<dbReference type="EMBL" id="JAPWTJ010000095">
    <property type="protein sequence ID" value="KAJ8983072.1"/>
    <property type="molecule type" value="Genomic_DNA"/>
</dbReference>
<organism evidence="2 3">
    <name type="scientific">Molorchus minor</name>
    <dbReference type="NCBI Taxonomy" id="1323400"/>
    <lineage>
        <taxon>Eukaryota</taxon>
        <taxon>Metazoa</taxon>
        <taxon>Ecdysozoa</taxon>
        <taxon>Arthropoda</taxon>
        <taxon>Hexapoda</taxon>
        <taxon>Insecta</taxon>
        <taxon>Pterygota</taxon>
        <taxon>Neoptera</taxon>
        <taxon>Endopterygota</taxon>
        <taxon>Coleoptera</taxon>
        <taxon>Polyphaga</taxon>
        <taxon>Cucujiformia</taxon>
        <taxon>Chrysomeloidea</taxon>
        <taxon>Cerambycidae</taxon>
        <taxon>Lamiinae</taxon>
        <taxon>Monochamini</taxon>
        <taxon>Molorchus</taxon>
    </lineage>
</organism>
<dbReference type="Proteomes" id="UP001162164">
    <property type="component" value="Unassembled WGS sequence"/>
</dbReference>
<name>A0ABQ9JZ61_9CUCU</name>
<protein>
    <recommendedName>
        <fullName evidence="1">Cyclin N-terminal domain-containing protein</fullName>
    </recommendedName>
</protein>
<dbReference type="SUPFAM" id="SSF47954">
    <property type="entry name" value="Cyclin-like"/>
    <property type="match status" value="1"/>
</dbReference>
<dbReference type="Gene3D" id="1.10.472.10">
    <property type="entry name" value="Cyclin-like"/>
    <property type="match status" value="1"/>
</dbReference>
<evidence type="ECO:0000313" key="3">
    <source>
        <dbReference type="Proteomes" id="UP001162164"/>
    </source>
</evidence>
<evidence type="ECO:0000313" key="2">
    <source>
        <dbReference type="EMBL" id="KAJ8983072.1"/>
    </source>
</evidence>
<accession>A0ABQ9JZ61</accession>
<comment type="caution">
    <text evidence="2">The sequence shown here is derived from an EMBL/GenBank/DDBJ whole genome shotgun (WGS) entry which is preliminary data.</text>
</comment>
<evidence type="ECO:0000259" key="1">
    <source>
        <dbReference type="Pfam" id="PF00134"/>
    </source>
</evidence>
<gene>
    <name evidence="2" type="ORF">NQ317_007114</name>
</gene>